<keyword evidence="3 12" id="KW-0853">WD repeat</keyword>
<comment type="similarity">
    <text evidence="11">Belongs to the WD repeat KATNB1 family.</text>
</comment>
<keyword evidence="5 11" id="KW-0493">Microtubule</keyword>
<accession>A0A2B4RN67</accession>
<dbReference type="InterPro" id="IPR036322">
    <property type="entry name" value="WD40_repeat_dom_sf"/>
</dbReference>
<dbReference type="InterPro" id="IPR001680">
    <property type="entry name" value="WD40_rpt"/>
</dbReference>
<dbReference type="InterPro" id="IPR015943">
    <property type="entry name" value="WD40/YVTN_repeat-like_dom_sf"/>
</dbReference>
<dbReference type="STRING" id="50429.A0A2B4RN67"/>
<name>A0A2B4RN67_STYPI</name>
<dbReference type="InterPro" id="IPR020472">
    <property type="entry name" value="WD40_PAC1"/>
</dbReference>
<feature type="region of interest" description="Disordered" evidence="13">
    <location>
        <begin position="333"/>
        <end position="458"/>
    </location>
</feature>
<dbReference type="Pfam" id="PF00400">
    <property type="entry name" value="WD40"/>
    <property type="match status" value="6"/>
</dbReference>
<feature type="compositionally biased region" description="Basic and acidic residues" evidence="13">
    <location>
        <begin position="371"/>
        <end position="380"/>
    </location>
</feature>
<comment type="function">
    <text evidence="10 11">Participates in a complex which severs microtubules in an ATP-dependent manner. May act to target the enzymatic subunit of this complex to sites of action such as the centrosome. Microtubule severing may promote rapid reorganization of cellular microtubule arrays and the release of microtubules from the centrosome following nucleation.</text>
</comment>
<keyword evidence="8 11" id="KW-0206">Cytoskeleton</keyword>
<evidence type="ECO:0000256" key="12">
    <source>
        <dbReference type="PROSITE-ProRule" id="PRU00221"/>
    </source>
</evidence>
<comment type="subunit">
    <text evidence="11">Interacts with KATNA1. This interaction enhances the microtubule binding and severing activity of KATNA1 and also targets this activity to the centrosome.</text>
</comment>
<dbReference type="GO" id="GO:0005813">
    <property type="term" value="C:centrosome"/>
    <property type="evidence" value="ECO:0007669"/>
    <property type="project" value="UniProtKB-SubCell"/>
</dbReference>
<dbReference type="GO" id="GO:0008352">
    <property type="term" value="C:katanin complex"/>
    <property type="evidence" value="ECO:0007669"/>
    <property type="project" value="InterPro"/>
</dbReference>
<dbReference type="PANTHER" id="PTHR19845:SF0">
    <property type="entry name" value="KATANIN P80 WD40 REPEAT-CONTAINING SUBUNIT B1"/>
    <property type="match status" value="1"/>
</dbReference>
<dbReference type="SUPFAM" id="SSF50978">
    <property type="entry name" value="WD40 repeat-like"/>
    <property type="match status" value="1"/>
</dbReference>
<reference evidence="16" key="1">
    <citation type="journal article" date="2017" name="bioRxiv">
        <title>Comparative analysis of the genomes of Stylophora pistillata and Acropora digitifera provides evidence for extensive differences between species of corals.</title>
        <authorList>
            <person name="Voolstra C.R."/>
            <person name="Li Y."/>
            <person name="Liew Y.J."/>
            <person name="Baumgarten S."/>
            <person name="Zoccola D."/>
            <person name="Flot J.-F."/>
            <person name="Tambutte S."/>
            <person name="Allemand D."/>
            <person name="Aranda M."/>
        </authorList>
    </citation>
    <scope>NUCLEOTIDE SEQUENCE [LARGE SCALE GENOMIC DNA]</scope>
</reference>
<feature type="domain" description="Katanin p80 subunit C-terminal" evidence="14">
    <location>
        <begin position="512"/>
        <end position="670"/>
    </location>
</feature>
<dbReference type="AlphaFoldDB" id="A0A2B4RN67"/>
<dbReference type="GO" id="GO:0051013">
    <property type="term" value="P:microtubule severing"/>
    <property type="evidence" value="ECO:0007669"/>
    <property type="project" value="UniProtKB-UniRule"/>
</dbReference>
<dbReference type="GO" id="GO:0005874">
    <property type="term" value="C:microtubule"/>
    <property type="evidence" value="ECO:0007669"/>
    <property type="project" value="UniProtKB-KW"/>
</dbReference>
<dbReference type="PROSITE" id="PS00678">
    <property type="entry name" value="WD_REPEATS_1"/>
    <property type="match status" value="3"/>
</dbReference>
<sequence>MAAQQKRSWKLQEFVAHGSNVSCLSLGPTSGRVMVTGGEDRKVNMWAVGKPNVILTLSGHTSPVEYVQFNSGEDLVIAGSQSGTLKIWDLEAAKIVRTLTGHKSSIRGIDFHPYGEFVASGSLDTNVKLWDVRRKGCIVTLKGHTDGINFVRFSPDGRWIISASDDNTVKLWDLTSGKLLHDFKQHTAAVNCVEFHPKEFLLATASNDRTVKFWDLETFQLVSTIDPETSGIRCVAFHPDGHSLFSGAQDSMRVYGWEPVRCYDSFSLGWGKVADIAISSNQLIGASYHQTNVSVWVIDLEHLENLVAKYNDETADVGNNVMGGAPGEEKLAKVVPSNKTPPRKAFSTERPQTTSSKPRPKAEQPGVPEEPSSKEGESNDNKNLAAPDDIFSAKQKLDRTPPRQKHEPFQPPLEDPLSHGPSKQAPVVKPSAIAPDPVKPSKPTSVNENQQHQQMIPSERDKPAGLVLSDFLPSRAPAINDPSQNNANFDQHKFQPKNPAMSEKDVISTLSKSHDSIATIMTARLKNLSVVARHWGDGEIKTAVQVSVDMNDQAILVDLLNVLCLKQTLWNLDVCSLLLPHLKDLISSKYESYVQAGAIAIKLILRNFAPVIKSNMAAPPVSVGVDLVREERYNKCHKCYSHLQSIREALSSKTNISGKMGSLFREMSLAFSSLD</sequence>
<feature type="compositionally biased region" description="Basic and acidic residues" evidence="13">
    <location>
        <begin position="395"/>
        <end position="408"/>
    </location>
</feature>
<dbReference type="InterPro" id="IPR026962">
    <property type="entry name" value="KTNB1"/>
</dbReference>
<dbReference type="CDD" id="cd00200">
    <property type="entry name" value="WD40"/>
    <property type="match status" value="1"/>
</dbReference>
<dbReference type="GO" id="GO:0008017">
    <property type="term" value="F:microtubule binding"/>
    <property type="evidence" value="ECO:0007669"/>
    <property type="project" value="UniProtKB-UniRule"/>
</dbReference>
<evidence type="ECO:0000256" key="1">
    <source>
        <dbReference type="ARBA" id="ARBA00004186"/>
    </source>
</evidence>
<dbReference type="GO" id="GO:0005737">
    <property type="term" value="C:cytoplasm"/>
    <property type="evidence" value="ECO:0007669"/>
    <property type="project" value="UniProtKB-SubCell"/>
</dbReference>
<evidence type="ECO:0000256" key="10">
    <source>
        <dbReference type="ARBA" id="ARBA00057470"/>
    </source>
</evidence>
<evidence type="ECO:0000256" key="5">
    <source>
        <dbReference type="ARBA" id="ARBA00022701"/>
    </source>
</evidence>
<dbReference type="GO" id="GO:0000922">
    <property type="term" value="C:spindle pole"/>
    <property type="evidence" value="ECO:0007669"/>
    <property type="project" value="UniProtKB-SubCell"/>
</dbReference>
<dbReference type="InterPro" id="IPR019775">
    <property type="entry name" value="WD40_repeat_CS"/>
</dbReference>
<dbReference type="Pfam" id="PF13925">
    <property type="entry name" value="Katanin_con80"/>
    <property type="match status" value="1"/>
</dbReference>
<dbReference type="GO" id="GO:0007019">
    <property type="term" value="P:microtubule depolymerization"/>
    <property type="evidence" value="ECO:0007669"/>
    <property type="project" value="TreeGrafter"/>
</dbReference>
<feature type="repeat" description="WD" evidence="12">
    <location>
        <begin position="141"/>
        <end position="182"/>
    </location>
</feature>
<dbReference type="PANTHER" id="PTHR19845">
    <property type="entry name" value="KATANIN P80 SUBUNIT"/>
    <property type="match status" value="1"/>
</dbReference>
<keyword evidence="7 11" id="KW-0498">Mitosis</keyword>
<dbReference type="Proteomes" id="UP000225706">
    <property type="component" value="Unassembled WGS sequence"/>
</dbReference>
<keyword evidence="6" id="KW-0677">Repeat</keyword>
<evidence type="ECO:0000313" key="15">
    <source>
        <dbReference type="EMBL" id="PFX17960.1"/>
    </source>
</evidence>
<dbReference type="InterPro" id="IPR028021">
    <property type="entry name" value="Katanin_C-terminal"/>
</dbReference>
<dbReference type="SMART" id="SM00320">
    <property type="entry name" value="WD40"/>
    <property type="match status" value="6"/>
</dbReference>
<evidence type="ECO:0000256" key="2">
    <source>
        <dbReference type="ARBA" id="ARBA00022490"/>
    </source>
</evidence>
<evidence type="ECO:0000259" key="14">
    <source>
        <dbReference type="Pfam" id="PF13925"/>
    </source>
</evidence>
<keyword evidence="2 11" id="KW-0963">Cytoplasm</keyword>
<feature type="repeat" description="WD" evidence="12">
    <location>
        <begin position="14"/>
        <end position="56"/>
    </location>
</feature>
<dbReference type="GO" id="GO:0051301">
    <property type="term" value="P:cell division"/>
    <property type="evidence" value="ECO:0007669"/>
    <property type="project" value="UniProtKB-KW"/>
</dbReference>
<evidence type="ECO:0000256" key="7">
    <source>
        <dbReference type="ARBA" id="ARBA00022776"/>
    </source>
</evidence>
<evidence type="ECO:0000313" key="16">
    <source>
        <dbReference type="Proteomes" id="UP000225706"/>
    </source>
</evidence>
<organism evidence="15 16">
    <name type="scientific">Stylophora pistillata</name>
    <name type="common">Smooth cauliflower coral</name>
    <dbReference type="NCBI Taxonomy" id="50429"/>
    <lineage>
        <taxon>Eukaryota</taxon>
        <taxon>Metazoa</taxon>
        <taxon>Cnidaria</taxon>
        <taxon>Anthozoa</taxon>
        <taxon>Hexacorallia</taxon>
        <taxon>Scleractinia</taxon>
        <taxon>Astrocoeniina</taxon>
        <taxon>Pocilloporidae</taxon>
        <taxon>Stylophora</taxon>
    </lineage>
</organism>
<dbReference type="EMBL" id="LSMT01000439">
    <property type="protein sequence ID" value="PFX17960.1"/>
    <property type="molecule type" value="Genomic_DNA"/>
</dbReference>
<dbReference type="FunFam" id="2.130.10.10:FF:000846">
    <property type="entry name" value="Katanin p80 WD40 repeat-containing subunit B1 homolog"/>
    <property type="match status" value="1"/>
</dbReference>
<feature type="repeat" description="WD" evidence="12">
    <location>
        <begin position="57"/>
        <end position="98"/>
    </location>
</feature>
<dbReference type="PROSITE" id="PS50294">
    <property type="entry name" value="WD_REPEATS_REGION"/>
    <property type="match status" value="5"/>
</dbReference>
<evidence type="ECO:0000256" key="6">
    <source>
        <dbReference type="ARBA" id="ARBA00022737"/>
    </source>
</evidence>
<comment type="caution">
    <text evidence="15">The sequence shown here is derived from an EMBL/GenBank/DDBJ whole genome shotgun (WGS) entry which is preliminary data.</text>
</comment>
<feature type="repeat" description="WD" evidence="12">
    <location>
        <begin position="183"/>
        <end position="224"/>
    </location>
</feature>
<dbReference type="PRINTS" id="PR00320">
    <property type="entry name" value="GPROTEINBRPT"/>
</dbReference>
<proteinExistence type="inferred from homology"/>
<feature type="compositionally biased region" description="Polar residues" evidence="13">
    <location>
        <begin position="442"/>
        <end position="456"/>
    </location>
</feature>
<evidence type="ECO:0000256" key="3">
    <source>
        <dbReference type="ARBA" id="ARBA00022574"/>
    </source>
</evidence>
<dbReference type="OrthoDB" id="10251605at2759"/>
<evidence type="ECO:0000256" key="4">
    <source>
        <dbReference type="ARBA" id="ARBA00022618"/>
    </source>
</evidence>
<evidence type="ECO:0000256" key="13">
    <source>
        <dbReference type="SAM" id="MobiDB-lite"/>
    </source>
</evidence>
<feature type="repeat" description="WD" evidence="12">
    <location>
        <begin position="99"/>
        <end position="140"/>
    </location>
</feature>
<keyword evidence="16" id="KW-1185">Reference proteome</keyword>
<evidence type="ECO:0000256" key="9">
    <source>
        <dbReference type="ARBA" id="ARBA00023306"/>
    </source>
</evidence>
<keyword evidence="4 11" id="KW-0132">Cell division</keyword>
<gene>
    <name evidence="11 15" type="primary">KATNB1</name>
    <name evidence="15" type="ORF">AWC38_SpisGene17703</name>
</gene>
<evidence type="ECO:0000256" key="8">
    <source>
        <dbReference type="ARBA" id="ARBA00023212"/>
    </source>
</evidence>
<keyword evidence="9 11" id="KW-0131">Cell cycle</keyword>
<dbReference type="HAMAP" id="MF_03022">
    <property type="entry name" value="Katanin_p80_B1"/>
    <property type="match status" value="1"/>
</dbReference>
<dbReference type="PROSITE" id="PS50082">
    <property type="entry name" value="WD_REPEATS_2"/>
    <property type="match status" value="5"/>
</dbReference>
<protein>
    <recommendedName>
        <fullName evidence="11">Katanin p80 WD40 repeat-containing subunit B1</fullName>
        <shortName evidence="11">Katanin p80 subunit B1</shortName>
    </recommendedName>
    <alternativeName>
        <fullName evidence="11">p80 katanin</fullName>
    </alternativeName>
</protein>
<dbReference type="Gene3D" id="2.130.10.10">
    <property type="entry name" value="YVTN repeat-like/Quinoprotein amine dehydrogenase"/>
    <property type="match status" value="2"/>
</dbReference>
<comment type="subcellular location">
    <subcellularLocation>
        <location evidence="1 11">Cytoplasm</location>
        <location evidence="1 11">Cytoskeleton</location>
        <location evidence="1 11">Spindle</location>
    </subcellularLocation>
    <subcellularLocation>
        <location evidence="11">Cytoplasm</location>
    </subcellularLocation>
    <subcellularLocation>
        <location evidence="11">Cytoplasm</location>
        <location evidence="11">Cytoskeleton</location>
        <location evidence="11">Microtubule organizing center</location>
        <location evidence="11">Centrosome</location>
    </subcellularLocation>
    <subcellularLocation>
        <location evidence="11">Cytoplasm</location>
        <location evidence="11">Cytoskeleton</location>
        <location evidence="11">Spindle pole</location>
    </subcellularLocation>
    <subcellularLocation>
        <location evidence="11">Cytoplasm</location>
        <location evidence="11">Cytoskeleton</location>
    </subcellularLocation>
    <text evidence="11">Predominantly cytoplasmic. Localized to the interphase centrosome and mitotic spindle poles.</text>
</comment>
<evidence type="ECO:0000256" key="11">
    <source>
        <dbReference type="HAMAP-Rule" id="MF_03022"/>
    </source>
</evidence>